<comment type="domain">
    <text evidence="10">The EXKPK motif is conserved in inositol-pentakisphosphate 2-kinases of both family 1 and 2.</text>
</comment>
<organism evidence="12 13">
    <name type="scientific">Diaporthe helianthi</name>
    <dbReference type="NCBI Taxonomy" id="158607"/>
    <lineage>
        <taxon>Eukaryota</taxon>
        <taxon>Fungi</taxon>
        <taxon>Dikarya</taxon>
        <taxon>Ascomycota</taxon>
        <taxon>Pezizomycotina</taxon>
        <taxon>Sordariomycetes</taxon>
        <taxon>Sordariomycetidae</taxon>
        <taxon>Diaporthales</taxon>
        <taxon>Diaporthaceae</taxon>
        <taxon>Diaporthe</taxon>
    </lineage>
</organism>
<keyword evidence="7 10" id="KW-0547">Nucleotide-binding</keyword>
<gene>
    <name evidence="12" type="ORF">DHEL01_v205891</name>
</gene>
<keyword evidence="13" id="KW-1185">Reference proteome</keyword>
<evidence type="ECO:0000256" key="6">
    <source>
        <dbReference type="ARBA" id="ARBA00022679"/>
    </source>
</evidence>
<dbReference type="InParanoid" id="A0A2P5HZM1"/>
<comment type="function">
    <text evidence="10">Phosphorylates Ins(1,3,4,5,6)P5 at position 2 to form Ins(1,2,3,4,5,6)P6 (InsP6 or phytate).</text>
</comment>
<evidence type="ECO:0000256" key="3">
    <source>
        <dbReference type="ARBA" id="ARBA00008305"/>
    </source>
</evidence>
<feature type="region of interest" description="Disordered" evidence="11">
    <location>
        <begin position="284"/>
        <end position="308"/>
    </location>
</feature>
<dbReference type="PANTHER" id="PTHR14456:SF2">
    <property type="entry name" value="INOSITOL-PENTAKISPHOSPHATE 2-KINASE"/>
    <property type="match status" value="1"/>
</dbReference>
<evidence type="ECO:0000256" key="8">
    <source>
        <dbReference type="ARBA" id="ARBA00022777"/>
    </source>
</evidence>
<comment type="similarity">
    <text evidence="3">Belongs to the IPK1 type 1 family.</text>
</comment>
<feature type="compositionally biased region" description="Low complexity" evidence="11">
    <location>
        <begin position="128"/>
        <end position="146"/>
    </location>
</feature>
<keyword evidence="6 10" id="KW-0808">Transferase</keyword>
<proteinExistence type="inferred from homology"/>
<evidence type="ECO:0000256" key="10">
    <source>
        <dbReference type="RuleBase" id="RU364126"/>
    </source>
</evidence>
<evidence type="ECO:0000256" key="9">
    <source>
        <dbReference type="ARBA" id="ARBA00022840"/>
    </source>
</evidence>
<dbReference type="STRING" id="158607.A0A2P5HZM1"/>
<dbReference type="InterPro" id="IPR043001">
    <property type="entry name" value="IP5_2-K_N_lobe"/>
</dbReference>
<evidence type="ECO:0000256" key="7">
    <source>
        <dbReference type="ARBA" id="ARBA00022741"/>
    </source>
</evidence>
<protein>
    <recommendedName>
        <fullName evidence="5 10">Inositol-pentakisphosphate 2-kinase</fullName>
        <ecNumber evidence="4 10">2.7.1.158</ecNumber>
    </recommendedName>
</protein>
<dbReference type="Gene3D" id="3.30.200.110">
    <property type="entry name" value="Inositol-pentakisphosphate 2-kinase, N-lobe"/>
    <property type="match status" value="1"/>
</dbReference>
<keyword evidence="8 10" id="KW-0418">Kinase</keyword>
<evidence type="ECO:0000256" key="5">
    <source>
        <dbReference type="ARBA" id="ARBA00014846"/>
    </source>
</evidence>
<comment type="catalytic activity">
    <reaction evidence="1 10">
        <text>1D-myo-inositol 1,3,4,5,6-pentakisphosphate + ATP = 1D-myo-inositol hexakisphosphate + ADP + H(+)</text>
        <dbReference type="Rhea" id="RHEA:20313"/>
        <dbReference type="ChEBI" id="CHEBI:15378"/>
        <dbReference type="ChEBI" id="CHEBI:30616"/>
        <dbReference type="ChEBI" id="CHEBI:57733"/>
        <dbReference type="ChEBI" id="CHEBI:58130"/>
        <dbReference type="ChEBI" id="CHEBI:456216"/>
        <dbReference type="EC" id="2.7.1.158"/>
    </reaction>
</comment>
<evidence type="ECO:0000313" key="13">
    <source>
        <dbReference type="Proteomes" id="UP000094444"/>
    </source>
</evidence>
<feature type="compositionally biased region" description="Low complexity" evidence="11">
    <location>
        <begin position="284"/>
        <end position="303"/>
    </location>
</feature>
<dbReference type="GO" id="GO:0035299">
    <property type="term" value="F:inositol-1,3,4,5,6-pentakisphosphate 2-kinase activity"/>
    <property type="evidence" value="ECO:0007669"/>
    <property type="project" value="UniProtKB-EC"/>
</dbReference>
<dbReference type="PANTHER" id="PTHR14456">
    <property type="entry name" value="INOSITOL POLYPHOSPHATE KINASE 1"/>
    <property type="match status" value="1"/>
</dbReference>
<evidence type="ECO:0000256" key="4">
    <source>
        <dbReference type="ARBA" id="ARBA00012023"/>
    </source>
</evidence>
<evidence type="ECO:0000313" key="12">
    <source>
        <dbReference type="EMBL" id="POS75714.1"/>
    </source>
</evidence>
<feature type="region of interest" description="Disordered" evidence="11">
    <location>
        <begin position="125"/>
        <end position="178"/>
    </location>
</feature>
<dbReference type="EMBL" id="MAVT02000453">
    <property type="protein sequence ID" value="POS75714.1"/>
    <property type="molecule type" value="Genomic_DNA"/>
</dbReference>
<evidence type="ECO:0000256" key="2">
    <source>
        <dbReference type="ARBA" id="ARBA00003979"/>
    </source>
</evidence>
<keyword evidence="9 10" id="KW-0067">ATP-binding</keyword>
<dbReference type="GO" id="GO:0005524">
    <property type="term" value="F:ATP binding"/>
    <property type="evidence" value="ECO:0007669"/>
    <property type="project" value="UniProtKB-KW"/>
</dbReference>
<comment type="caution">
    <text evidence="12">The sequence shown here is derived from an EMBL/GenBank/DDBJ whole genome shotgun (WGS) entry which is preliminary data.</text>
</comment>
<dbReference type="EC" id="2.7.1.158" evidence="4 10"/>
<dbReference type="GO" id="GO:0032958">
    <property type="term" value="P:inositol phosphate biosynthetic process"/>
    <property type="evidence" value="ECO:0007669"/>
    <property type="project" value="TreeGrafter"/>
</dbReference>
<dbReference type="OrthoDB" id="272370at2759"/>
<dbReference type="InterPro" id="IPR009286">
    <property type="entry name" value="Ins_P5_2-kin"/>
</dbReference>
<dbReference type="Proteomes" id="UP000094444">
    <property type="component" value="Unassembled WGS sequence"/>
</dbReference>
<evidence type="ECO:0000256" key="1">
    <source>
        <dbReference type="ARBA" id="ARBA00001774"/>
    </source>
</evidence>
<dbReference type="Pfam" id="PF06090">
    <property type="entry name" value="Ins_P5_2-kin"/>
    <property type="match status" value="1"/>
</dbReference>
<accession>A0A2P5HZM1</accession>
<reference evidence="12" key="1">
    <citation type="submission" date="2017-09" db="EMBL/GenBank/DDBJ databases">
        <title>Polyketide synthases of a Diaporthe helianthi virulent isolate.</title>
        <authorList>
            <person name="Baroncelli R."/>
        </authorList>
    </citation>
    <scope>NUCLEOTIDE SEQUENCE [LARGE SCALE GENOMIC DNA]</scope>
    <source>
        <strain evidence="12">7/96</strain>
    </source>
</reference>
<feature type="compositionally biased region" description="Acidic residues" evidence="11">
    <location>
        <begin position="160"/>
        <end position="171"/>
    </location>
</feature>
<sequence length="426" mass="47276">MEIIPSSAVCTFVGEGAANVVFELSGVEDQQGLKGQLLRLPKDESNGPSYAELQDYWQNKVSPLFAPHELVQQRLVKLPQDPAFIDSLNQELSQIEQKGTRRHDFVGHRFVPQAMETGMLVEDMRSTKAGSSQPSSRPSSSGSGSKAKAKGKGKGKAKEEENESDNSDMDDGGPFKMSEIKPKWLHQSPRAPEGAEQCRNCAREVQRNLKNDTRNEVFCPLNLVMAADFPRNQNVLGEIRRHQKLSNVEAENLQKWLSESNLLRRLRAKQWELDHSAVKVVPSASSSGAMSQASSATPAPQSPGAESDAEEADTVARYCLAMTLRDCSLFLQIPQRPGAKWGDVVAKLADLDKKNYGTKHEYWEGMEDGLHKKNLYWKSGAGGVSGELTNCLLPSYKANIRNLSDELREYYRLPLKDQSQGRDQST</sequence>
<dbReference type="AlphaFoldDB" id="A0A2P5HZM1"/>
<name>A0A2P5HZM1_DIAHE</name>
<evidence type="ECO:0000256" key="11">
    <source>
        <dbReference type="SAM" id="MobiDB-lite"/>
    </source>
</evidence>
<comment type="function">
    <text evidence="2">Has kinase activity and phosphorylates inositol-1,3,4,5,6-pentakisphosphate (Ins(1,3,4,5,6)P5) to produce 1,2,3,4,5,6-hexakisphosphate (InsP6), also known as phytate.</text>
</comment>
<dbReference type="GO" id="GO:0005634">
    <property type="term" value="C:nucleus"/>
    <property type="evidence" value="ECO:0007669"/>
    <property type="project" value="TreeGrafter"/>
</dbReference>